<name>A0ABZ1F8A4_9ACTN</name>
<evidence type="ECO:0000313" key="3">
    <source>
        <dbReference type="EMBL" id="WSB66534.1"/>
    </source>
</evidence>
<feature type="compositionally biased region" description="Low complexity" evidence="1">
    <location>
        <begin position="105"/>
        <end position="118"/>
    </location>
</feature>
<proteinExistence type="predicted"/>
<keyword evidence="4" id="KW-1185">Reference proteome</keyword>
<evidence type="ECO:0000256" key="1">
    <source>
        <dbReference type="SAM" id="MobiDB-lite"/>
    </source>
</evidence>
<sequence>MLALPLVATLSAPQATAEQARQTPTTARTAASPSGPGAGLEEGTWFGKPVLLPYRKAKDSLDQAEKSAPKNLEATKDTTRKQAPPKGLKQWEMPQLQAKGKPLSAAEAGRRALAAAQKRGARSYADTSQVPLTKDADTSKALADSGVTPPTKWGDTPPAAAQRCLDNDAADTQDGKTFNRWLWCQKGRLGLEYFKVINGRPELQGITTVAFRAAAVGSGKTRGVRTYLQAEEGSVDNDVWSLWDRIFTVPSLRMYVLSDCGERPEYCGATGSAIEHTWEEWDYRDEWMHWDVRSQEAAGRGRDKVSFDEWHYRVGGSGGGYKIKPARSEQHTIRCDSASYFSNLGESYPKACVNYEVVPNLRYKVSDARVRGVAQHIRDAQNHPTKTYPIEYHTKDIPGKYHPGLRNERGLHRIPYGSRDAKANEDYKDAACNREAPYLGWRGLPPYDKKTKQCDEYPFQATEEGAASHDWDFSVRAVPAAENTSAGALLRWYFVSDRILYGTDAFWVNIQN</sequence>
<dbReference type="RefSeq" id="WP_326615647.1">
    <property type="nucleotide sequence ID" value="NZ_CP109106.1"/>
</dbReference>
<feature type="region of interest" description="Disordered" evidence="1">
    <location>
        <begin position="61"/>
        <end position="160"/>
    </location>
</feature>
<feature type="domain" description="Deoxyribonuclease NucA/NucB" evidence="2">
    <location>
        <begin position="418"/>
        <end position="499"/>
    </location>
</feature>
<evidence type="ECO:0000259" key="2">
    <source>
        <dbReference type="Pfam" id="PF14040"/>
    </source>
</evidence>
<feature type="region of interest" description="Disordered" evidence="1">
    <location>
        <begin position="1"/>
        <end position="44"/>
    </location>
</feature>
<protein>
    <submittedName>
        <fullName evidence="3">NucA/NucB deoxyribonuclease domain-containing protein</fullName>
    </submittedName>
</protein>
<gene>
    <name evidence="3" type="ORF">OG863_00185</name>
</gene>
<dbReference type="Pfam" id="PF14040">
    <property type="entry name" value="DNase_NucA_NucB"/>
    <property type="match status" value="1"/>
</dbReference>
<reference evidence="3 4" key="1">
    <citation type="submission" date="2022-10" db="EMBL/GenBank/DDBJ databases">
        <title>The complete genomes of actinobacterial strains from the NBC collection.</title>
        <authorList>
            <person name="Joergensen T.S."/>
            <person name="Alvarez Arevalo M."/>
            <person name="Sterndorff E.B."/>
            <person name="Faurdal D."/>
            <person name="Vuksanovic O."/>
            <person name="Mourched A.-S."/>
            <person name="Charusanti P."/>
            <person name="Shaw S."/>
            <person name="Blin K."/>
            <person name="Weber T."/>
        </authorList>
    </citation>
    <scope>NUCLEOTIDE SEQUENCE [LARGE SCALE GENOMIC DNA]</scope>
    <source>
        <strain evidence="3 4">NBC 01774</strain>
    </source>
</reference>
<feature type="compositionally biased region" description="Low complexity" evidence="1">
    <location>
        <begin position="12"/>
        <end position="31"/>
    </location>
</feature>
<organism evidence="3 4">
    <name type="scientific">Streptomyces decoyicus</name>
    <dbReference type="NCBI Taxonomy" id="249567"/>
    <lineage>
        <taxon>Bacteria</taxon>
        <taxon>Bacillati</taxon>
        <taxon>Actinomycetota</taxon>
        <taxon>Actinomycetes</taxon>
        <taxon>Kitasatosporales</taxon>
        <taxon>Streptomycetaceae</taxon>
        <taxon>Streptomyces</taxon>
    </lineage>
</organism>
<feature type="compositionally biased region" description="Basic and acidic residues" evidence="1">
    <location>
        <begin position="61"/>
        <end position="80"/>
    </location>
</feature>
<accession>A0ABZ1F8A4</accession>
<dbReference type="InterPro" id="IPR029476">
    <property type="entry name" value="DNase_NucA_NucB"/>
</dbReference>
<evidence type="ECO:0000313" key="4">
    <source>
        <dbReference type="Proteomes" id="UP001344251"/>
    </source>
</evidence>
<dbReference type="EMBL" id="CP109106">
    <property type="protein sequence ID" value="WSB66534.1"/>
    <property type="molecule type" value="Genomic_DNA"/>
</dbReference>
<dbReference type="Proteomes" id="UP001344251">
    <property type="component" value="Chromosome"/>
</dbReference>